<dbReference type="PANTHER" id="PTHR11795:SF445">
    <property type="entry name" value="AMINO ACID ABC TRANSPORTER PERMEASE PROTEIN"/>
    <property type="match status" value="1"/>
</dbReference>
<keyword evidence="2" id="KW-0812">Transmembrane</keyword>
<feature type="transmembrane region" description="Helical" evidence="2">
    <location>
        <begin position="65"/>
        <end position="84"/>
    </location>
</feature>
<dbReference type="EMBL" id="JAODYY010000027">
    <property type="protein sequence ID" value="MDH0127113.1"/>
    <property type="molecule type" value="Genomic_DNA"/>
</dbReference>
<dbReference type="PANTHER" id="PTHR11795">
    <property type="entry name" value="BRANCHED-CHAIN AMINO ACID TRANSPORT SYSTEM PERMEASE PROTEIN LIVH"/>
    <property type="match status" value="1"/>
</dbReference>
<evidence type="ECO:0000313" key="3">
    <source>
        <dbReference type="EMBL" id="MDH0127113.1"/>
    </source>
</evidence>
<dbReference type="GO" id="GO:0005886">
    <property type="term" value="C:plasma membrane"/>
    <property type="evidence" value="ECO:0007669"/>
    <property type="project" value="TreeGrafter"/>
</dbReference>
<feature type="transmembrane region" description="Helical" evidence="2">
    <location>
        <begin position="12"/>
        <end position="45"/>
    </location>
</feature>
<sequence>VMRIVNIAHGDLVVLLALIGISMAAIWGVGPGFLILLLVPIGALIGWPLQRVVLNKLLGDDPLPSLIAIFGLSIALQNAMLGIWSADTRSLDAGALAI</sequence>
<dbReference type="InterPro" id="IPR052157">
    <property type="entry name" value="BCAA_transport_permease"/>
</dbReference>
<evidence type="ECO:0000313" key="4">
    <source>
        <dbReference type="Proteomes" id="UP001158087"/>
    </source>
</evidence>
<dbReference type="Proteomes" id="UP001158087">
    <property type="component" value="Unassembled WGS sequence"/>
</dbReference>
<reference evidence="3" key="1">
    <citation type="submission" date="2022-09" db="EMBL/GenBank/DDBJ databases">
        <title>Intensive care unit water sources are persistently colonized with multi-drug resistant bacteria and are the site of extensive horizontal gene transfer of antibiotic resistance genes.</title>
        <authorList>
            <person name="Diorio-Toth L."/>
        </authorList>
    </citation>
    <scope>NUCLEOTIDE SEQUENCE</scope>
    <source>
        <strain evidence="3">GD04153</strain>
    </source>
</reference>
<keyword evidence="2" id="KW-1133">Transmembrane helix</keyword>
<evidence type="ECO:0000256" key="1">
    <source>
        <dbReference type="ARBA" id="ARBA00022448"/>
    </source>
</evidence>
<proteinExistence type="predicted"/>
<comment type="caution">
    <text evidence="3">The sequence shown here is derived from an EMBL/GenBank/DDBJ whole genome shotgun (WGS) entry which is preliminary data.</text>
</comment>
<protein>
    <submittedName>
        <fullName evidence="3">Branched-chain amino acid ABC transporter permease</fullName>
    </submittedName>
</protein>
<evidence type="ECO:0000256" key="2">
    <source>
        <dbReference type="SAM" id="Phobius"/>
    </source>
</evidence>
<keyword evidence="2" id="KW-0472">Membrane</keyword>
<gene>
    <name evidence="3" type="ORF">N7376_24400</name>
</gene>
<keyword evidence="1" id="KW-0813">Transport</keyword>
<name>A0AA42H1T5_9HYPH</name>
<dbReference type="GO" id="GO:0022857">
    <property type="term" value="F:transmembrane transporter activity"/>
    <property type="evidence" value="ECO:0007669"/>
    <property type="project" value="TreeGrafter"/>
</dbReference>
<dbReference type="AlphaFoldDB" id="A0AA42H1T5"/>
<organism evidence="3 4">
    <name type="scientific">Brucella intermedia GD04153</name>
    <dbReference type="NCBI Taxonomy" id="2975438"/>
    <lineage>
        <taxon>Bacteria</taxon>
        <taxon>Pseudomonadati</taxon>
        <taxon>Pseudomonadota</taxon>
        <taxon>Alphaproteobacteria</taxon>
        <taxon>Hyphomicrobiales</taxon>
        <taxon>Brucellaceae</taxon>
        <taxon>Brucella/Ochrobactrum group</taxon>
        <taxon>Brucella</taxon>
    </lineage>
</organism>
<accession>A0AA42H1T5</accession>
<feature type="non-terminal residue" evidence="3">
    <location>
        <position position="1"/>
    </location>
</feature>